<gene>
    <name evidence="2" type="ORF">I41_37360</name>
</gene>
<keyword evidence="1" id="KW-0812">Transmembrane</keyword>
<keyword evidence="3" id="KW-1185">Reference proteome</keyword>
<evidence type="ECO:0000313" key="2">
    <source>
        <dbReference type="EMBL" id="QDT74539.1"/>
    </source>
</evidence>
<dbReference type="Proteomes" id="UP000317909">
    <property type="component" value="Chromosome"/>
</dbReference>
<evidence type="ECO:0000256" key="1">
    <source>
        <dbReference type="SAM" id="Phobius"/>
    </source>
</evidence>
<dbReference type="KEGG" id="llh:I41_37360"/>
<protein>
    <submittedName>
        <fullName evidence="2">Uncharacterized protein</fullName>
    </submittedName>
</protein>
<proteinExistence type="predicted"/>
<feature type="transmembrane region" description="Helical" evidence="1">
    <location>
        <begin position="35"/>
        <end position="57"/>
    </location>
</feature>
<sequence>MRGMARDNQSDRTTGAILGVIYVAVLFVQCPNPQALFWAPLYFLQAFLVGYAASWCARFTWKCARRNSP</sequence>
<keyword evidence="1" id="KW-0472">Membrane</keyword>
<feature type="transmembrane region" description="Helical" evidence="1">
    <location>
        <begin position="12"/>
        <end position="29"/>
    </location>
</feature>
<evidence type="ECO:0000313" key="3">
    <source>
        <dbReference type="Proteomes" id="UP000317909"/>
    </source>
</evidence>
<reference evidence="2 3" key="1">
    <citation type="submission" date="2019-02" db="EMBL/GenBank/DDBJ databases">
        <title>Deep-cultivation of Planctomycetes and their phenomic and genomic characterization uncovers novel biology.</title>
        <authorList>
            <person name="Wiegand S."/>
            <person name="Jogler M."/>
            <person name="Boedeker C."/>
            <person name="Pinto D."/>
            <person name="Vollmers J."/>
            <person name="Rivas-Marin E."/>
            <person name="Kohn T."/>
            <person name="Peeters S.H."/>
            <person name="Heuer A."/>
            <person name="Rast P."/>
            <person name="Oberbeckmann S."/>
            <person name="Bunk B."/>
            <person name="Jeske O."/>
            <person name="Meyerdierks A."/>
            <person name="Storesund J.E."/>
            <person name="Kallscheuer N."/>
            <person name="Luecker S."/>
            <person name="Lage O.M."/>
            <person name="Pohl T."/>
            <person name="Merkel B.J."/>
            <person name="Hornburger P."/>
            <person name="Mueller R.-W."/>
            <person name="Bruemmer F."/>
            <person name="Labrenz M."/>
            <person name="Spormann A.M."/>
            <person name="Op den Camp H."/>
            <person name="Overmann J."/>
            <person name="Amann R."/>
            <person name="Jetten M.S.M."/>
            <person name="Mascher T."/>
            <person name="Medema M.H."/>
            <person name="Devos D.P."/>
            <person name="Kaster A.-K."/>
            <person name="Ovreas L."/>
            <person name="Rohde M."/>
            <person name="Galperin M.Y."/>
            <person name="Jogler C."/>
        </authorList>
    </citation>
    <scope>NUCLEOTIDE SEQUENCE [LARGE SCALE GENOMIC DNA]</scope>
    <source>
        <strain evidence="2 3">I41</strain>
    </source>
</reference>
<dbReference type="EMBL" id="CP036339">
    <property type="protein sequence ID" value="QDT74539.1"/>
    <property type="molecule type" value="Genomic_DNA"/>
</dbReference>
<accession>A0A517U1M3</accession>
<organism evidence="2 3">
    <name type="scientific">Lacipirellula limnantheis</name>
    <dbReference type="NCBI Taxonomy" id="2528024"/>
    <lineage>
        <taxon>Bacteria</taxon>
        <taxon>Pseudomonadati</taxon>
        <taxon>Planctomycetota</taxon>
        <taxon>Planctomycetia</taxon>
        <taxon>Pirellulales</taxon>
        <taxon>Lacipirellulaceae</taxon>
        <taxon>Lacipirellula</taxon>
    </lineage>
</organism>
<name>A0A517U1M3_9BACT</name>
<keyword evidence="1" id="KW-1133">Transmembrane helix</keyword>
<dbReference type="AlphaFoldDB" id="A0A517U1M3"/>